<keyword evidence="3" id="KW-1185">Reference proteome</keyword>
<dbReference type="Proteomes" id="UP001470230">
    <property type="component" value="Unassembled WGS sequence"/>
</dbReference>
<sequence length="672" mass="75846">MSSKYVRGVRRNQIIQRWLQGIEDPEYEVFPTKKEGKYIVKLRESPCKTNESAVVENIPDCPQDAPESEHIDLDTREPEPVTVQSTPRSSTPRSRVTVMRSNGVDSTINLEILEQLRNLGEEIRNDRFKREQKQYIKHVVNKEINKSRIRSKYVPELFPENEPVDEPPTKSEPDVPQTDNTVDQEPPPAIFKSRIRSFTTFIISPTCDNTADIYNGFIKAKLKINVDVDTQCTQDISNFQGHAFNNLWVGFKDAMDAVEKYEILANGISIYTQNFGPEESFITACGANEASKRADVYSKVRHSDIFRRKFNLARCGAYIGIPHNATSVTEVEIPLKIDLRRFLPLSNIKYLPSFAGKLELKVMFGTQGLVYCPQGPSRELIYNTSPIPIHKLDTITNEFTPIGDQIKMWVNHGAENNPPYSVSADNRTLTVRHDYQITDCYSVIPNFGIDGDIYQSLVQRYTQQELIFPTQILTFTTMSKQLGTGHGSSTQTITPRFVDSIFFLFPLKSSHHTVFKNPNFTNFQLRCGGYGVVPTIPFATDGSDPMFIELCQNAMNVNGEQTGFNKEVINSLTNDQKWDATDGLFSNDRTSFFIGLPTETDNTFQQGQTSNTPITYEIVCDLPTGGDKSYYAANNKTPPIMALLQDTVISIHVQPNGMPPVVEIGAYDITSR</sequence>
<protein>
    <submittedName>
        <fullName evidence="2">Uncharacterized protein</fullName>
    </submittedName>
</protein>
<proteinExistence type="predicted"/>
<name>A0ABR2I6I6_9EUKA</name>
<feature type="region of interest" description="Disordered" evidence="1">
    <location>
        <begin position="61"/>
        <end position="94"/>
    </location>
</feature>
<accession>A0ABR2I6I6</accession>
<gene>
    <name evidence="2" type="ORF">M9Y10_016183</name>
</gene>
<comment type="caution">
    <text evidence="2">The sequence shown here is derived from an EMBL/GenBank/DDBJ whole genome shotgun (WGS) entry which is preliminary data.</text>
</comment>
<reference evidence="2 3" key="1">
    <citation type="submission" date="2024-04" db="EMBL/GenBank/DDBJ databases">
        <title>Tritrichomonas musculus Genome.</title>
        <authorList>
            <person name="Alves-Ferreira E."/>
            <person name="Grigg M."/>
            <person name="Lorenzi H."/>
            <person name="Galac M."/>
        </authorList>
    </citation>
    <scope>NUCLEOTIDE SEQUENCE [LARGE SCALE GENOMIC DNA]</scope>
    <source>
        <strain evidence="2 3">EAF2021</strain>
    </source>
</reference>
<feature type="compositionally biased region" description="Low complexity" evidence="1">
    <location>
        <begin position="80"/>
        <end position="94"/>
    </location>
</feature>
<dbReference type="EMBL" id="JAPFFF010000020">
    <property type="protein sequence ID" value="KAK8857772.1"/>
    <property type="molecule type" value="Genomic_DNA"/>
</dbReference>
<evidence type="ECO:0000313" key="3">
    <source>
        <dbReference type="Proteomes" id="UP001470230"/>
    </source>
</evidence>
<evidence type="ECO:0000313" key="2">
    <source>
        <dbReference type="EMBL" id="KAK8857772.1"/>
    </source>
</evidence>
<feature type="region of interest" description="Disordered" evidence="1">
    <location>
        <begin position="156"/>
        <end position="188"/>
    </location>
</feature>
<organism evidence="2 3">
    <name type="scientific">Tritrichomonas musculus</name>
    <dbReference type="NCBI Taxonomy" id="1915356"/>
    <lineage>
        <taxon>Eukaryota</taxon>
        <taxon>Metamonada</taxon>
        <taxon>Parabasalia</taxon>
        <taxon>Tritrichomonadida</taxon>
        <taxon>Tritrichomonadidae</taxon>
        <taxon>Tritrichomonas</taxon>
    </lineage>
</organism>
<evidence type="ECO:0000256" key="1">
    <source>
        <dbReference type="SAM" id="MobiDB-lite"/>
    </source>
</evidence>
<feature type="compositionally biased region" description="Basic and acidic residues" evidence="1">
    <location>
        <begin position="67"/>
        <end position="79"/>
    </location>
</feature>